<keyword evidence="10" id="KW-1185">Reference proteome</keyword>
<keyword evidence="4 7" id="KW-0812">Transmembrane</keyword>
<dbReference type="InterPro" id="IPR037185">
    <property type="entry name" value="EmrE-like"/>
</dbReference>
<accession>A0A917BM54</accession>
<evidence type="ECO:0000256" key="7">
    <source>
        <dbReference type="RuleBase" id="RU003942"/>
    </source>
</evidence>
<evidence type="ECO:0000256" key="4">
    <source>
        <dbReference type="ARBA" id="ARBA00022692"/>
    </source>
</evidence>
<organism evidence="9 10">
    <name type="scientific">Marmoricola endophyticus</name>
    <dbReference type="NCBI Taxonomy" id="2040280"/>
    <lineage>
        <taxon>Bacteria</taxon>
        <taxon>Bacillati</taxon>
        <taxon>Actinomycetota</taxon>
        <taxon>Actinomycetes</taxon>
        <taxon>Propionibacteriales</taxon>
        <taxon>Nocardioidaceae</taxon>
        <taxon>Marmoricola</taxon>
    </lineage>
</organism>
<protein>
    <recommendedName>
        <fullName evidence="11">Small multidrug resistance pump</fullName>
    </recommendedName>
</protein>
<comment type="similarity">
    <text evidence="7">Belongs to the drug/metabolite transporter (DMT) superfamily. Small multidrug resistance (SMR) (TC 2.A.7.1) family.</text>
</comment>
<feature type="transmembrane region" description="Helical" evidence="8">
    <location>
        <begin position="74"/>
        <end position="95"/>
    </location>
</feature>
<dbReference type="PANTHER" id="PTHR30561:SF1">
    <property type="entry name" value="MULTIDRUG TRANSPORTER EMRE"/>
    <property type="match status" value="1"/>
</dbReference>
<proteinExistence type="inferred from homology"/>
<evidence type="ECO:0000313" key="10">
    <source>
        <dbReference type="Proteomes" id="UP000649179"/>
    </source>
</evidence>
<reference evidence="9" key="1">
    <citation type="journal article" date="2014" name="Int. J. Syst. Evol. Microbiol.">
        <title>Complete genome sequence of Corynebacterium casei LMG S-19264T (=DSM 44701T), isolated from a smear-ripened cheese.</title>
        <authorList>
            <consortium name="US DOE Joint Genome Institute (JGI-PGF)"/>
            <person name="Walter F."/>
            <person name="Albersmeier A."/>
            <person name="Kalinowski J."/>
            <person name="Ruckert C."/>
        </authorList>
    </citation>
    <scope>NUCLEOTIDE SEQUENCE</scope>
    <source>
        <strain evidence="9">CGMCC 1.16067</strain>
    </source>
</reference>
<feature type="transmembrane region" description="Helical" evidence="8">
    <location>
        <begin position="20"/>
        <end position="40"/>
    </location>
</feature>
<dbReference type="SUPFAM" id="SSF103481">
    <property type="entry name" value="Multidrug resistance efflux transporter EmrE"/>
    <property type="match status" value="1"/>
</dbReference>
<dbReference type="GO" id="GO:0005886">
    <property type="term" value="C:plasma membrane"/>
    <property type="evidence" value="ECO:0007669"/>
    <property type="project" value="UniProtKB-SubCell"/>
</dbReference>
<dbReference type="PANTHER" id="PTHR30561">
    <property type="entry name" value="SMR FAMILY PROTON-DEPENDENT DRUG EFFLUX TRANSPORTER SUGE"/>
    <property type="match status" value="1"/>
</dbReference>
<keyword evidence="3" id="KW-1003">Cell membrane</keyword>
<keyword evidence="6 8" id="KW-0472">Membrane</keyword>
<keyword evidence="2" id="KW-0813">Transport</keyword>
<gene>
    <name evidence="9" type="ORF">GCM10011519_24950</name>
</gene>
<comment type="subcellular location">
    <subcellularLocation>
        <location evidence="1 7">Cell membrane</location>
        <topology evidence="1 7">Multi-pass membrane protein</topology>
    </subcellularLocation>
</comment>
<evidence type="ECO:0000256" key="1">
    <source>
        <dbReference type="ARBA" id="ARBA00004651"/>
    </source>
</evidence>
<comment type="caution">
    <text evidence="9">The sequence shown here is derived from an EMBL/GenBank/DDBJ whole genome shotgun (WGS) entry which is preliminary data.</text>
</comment>
<evidence type="ECO:0000313" key="9">
    <source>
        <dbReference type="EMBL" id="GGF49952.1"/>
    </source>
</evidence>
<evidence type="ECO:0000256" key="6">
    <source>
        <dbReference type="ARBA" id="ARBA00023136"/>
    </source>
</evidence>
<feature type="transmembrane region" description="Helical" evidence="8">
    <location>
        <begin position="101"/>
        <end position="120"/>
    </location>
</feature>
<dbReference type="EMBL" id="BMKQ01000001">
    <property type="protein sequence ID" value="GGF49952.1"/>
    <property type="molecule type" value="Genomic_DNA"/>
</dbReference>
<dbReference type="RefSeq" id="WP_188780065.1">
    <property type="nucleotide sequence ID" value="NZ_BMKQ01000001.1"/>
</dbReference>
<evidence type="ECO:0000256" key="3">
    <source>
        <dbReference type="ARBA" id="ARBA00022475"/>
    </source>
</evidence>
<keyword evidence="5 8" id="KW-1133">Transmembrane helix</keyword>
<dbReference type="Gene3D" id="1.10.3730.20">
    <property type="match status" value="1"/>
</dbReference>
<name>A0A917BM54_9ACTN</name>
<dbReference type="GO" id="GO:0022857">
    <property type="term" value="F:transmembrane transporter activity"/>
    <property type="evidence" value="ECO:0007669"/>
    <property type="project" value="InterPro"/>
</dbReference>
<reference evidence="9" key="2">
    <citation type="submission" date="2020-09" db="EMBL/GenBank/DDBJ databases">
        <authorList>
            <person name="Sun Q."/>
            <person name="Zhou Y."/>
        </authorList>
    </citation>
    <scope>NUCLEOTIDE SEQUENCE</scope>
    <source>
        <strain evidence="9">CGMCC 1.16067</strain>
    </source>
</reference>
<dbReference type="AlphaFoldDB" id="A0A917BM54"/>
<evidence type="ECO:0000256" key="2">
    <source>
        <dbReference type="ARBA" id="ARBA00022448"/>
    </source>
</evidence>
<dbReference type="Proteomes" id="UP000649179">
    <property type="component" value="Unassembled WGS sequence"/>
</dbReference>
<evidence type="ECO:0000256" key="8">
    <source>
        <dbReference type="SAM" id="Phobius"/>
    </source>
</evidence>
<evidence type="ECO:0008006" key="11">
    <source>
        <dbReference type="Google" id="ProtNLM"/>
    </source>
</evidence>
<dbReference type="InterPro" id="IPR000390">
    <property type="entry name" value="Small_drug/metabolite_transptr"/>
</dbReference>
<sequence>MTAPIVAAYHRLVLTRAQAWTVLLAAVACDTGASLAVAGSHGLTRVVPAGLALLGFALANVLLAKVVQVVPTSIAYAVATGAGAVVVALGGRLLLGDELGAGTWAGIGLVVAGTVVLNRADARADR</sequence>
<evidence type="ECO:0000256" key="5">
    <source>
        <dbReference type="ARBA" id="ARBA00022989"/>
    </source>
</evidence>
<feature type="transmembrane region" description="Helical" evidence="8">
    <location>
        <begin position="46"/>
        <end position="67"/>
    </location>
</feature>
<dbReference type="InterPro" id="IPR045324">
    <property type="entry name" value="Small_multidrug_res"/>
</dbReference>
<dbReference type="Pfam" id="PF00893">
    <property type="entry name" value="Multi_Drug_Res"/>
    <property type="match status" value="1"/>
</dbReference>